<sequence>MREVMKTIDAHATLHIELLVKGSGPNENYLALELQIKYAVCYNELTRNNSHLPPPSLCGRQIRGISCWSALVLKLPPFRVFTFDP</sequence>
<organism evidence="1 2">
    <name type="scientific">Nephila pilipes</name>
    <name type="common">Giant wood spider</name>
    <name type="synonym">Nephila maculata</name>
    <dbReference type="NCBI Taxonomy" id="299642"/>
    <lineage>
        <taxon>Eukaryota</taxon>
        <taxon>Metazoa</taxon>
        <taxon>Ecdysozoa</taxon>
        <taxon>Arthropoda</taxon>
        <taxon>Chelicerata</taxon>
        <taxon>Arachnida</taxon>
        <taxon>Araneae</taxon>
        <taxon>Araneomorphae</taxon>
        <taxon>Entelegynae</taxon>
        <taxon>Araneoidea</taxon>
        <taxon>Nephilidae</taxon>
        <taxon>Nephila</taxon>
    </lineage>
</organism>
<reference evidence="1" key="1">
    <citation type="submission" date="2020-08" db="EMBL/GenBank/DDBJ databases">
        <title>Multicomponent nature underlies the extraordinary mechanical properties of spider dragline silk.</title>
        <authorList>
            <person name="Kono N."/>
            <person name="Nakamura H."/>
            <person name="Mori M."/>
            <person name="Yoshida Y."/>
            <person name="Ohtoshi R."/>
            <person name="Malay A.D."/>
            <person name="Moran D.A.P."/>
            <person name="Tomita M."/>
            <person name="Numata K."/>
            <person name="Arakawa K."/>
        </authorList>
    </citation>
    <scope>NUCLEOTIDE SEQUENCE</scope>
</reference>
<dbReference type="AlphaFoldDB" id="A0A8X6NYS7"/>
<dbReference type="EMBL" id="BMAW01063481">
    <property type="protein sequence ID" value="GFT40531.1"/>
    <property type="molecule type" value="Genomic_DNA"/>
</dbReference>
<dbReference type="Proteomes" id="UP000887013">
    <property type="component" value="Unassembled WGS sequence"/>
</dbReference>
<protein>
    <submittedName>
        <fullName evidence="1">Uncharacterized protein</fullName>
    </submittedName>
</protein>
<name>A0A8X6NYS7_NEPPI</name>
<accession>A0A8X6NYS7</accession>
<proteinExistence type="predicted"/>
<gene>
    <name evidence="1" type="ORF">NPIL_215321</name>
</gene>
<evidence type="ECO:0000313" key="1">
    <source>
        <dbReference type="EMBL" id="GFT40531.1"/>
    </source>
</evidence>
<keyword evidence="2" id="KW-1185">Reference proteome</keyword>
<comment type="caution">
    <text evidence="1">The sequence shown here is derived from an EMBL/GenBank/DDBJ whole genome shotgun (WGS) entry which is preliminary data.</text>
</comment>
<evidence type="ECO:0000313" key="2">
    <source>
        <dbReference type="Proteomes" id="UP000887013"/>
    </source>
</evidence>